<evidence type="ECO:0000313" key="2">
    <source>
        <dbReference type="Proteomes" id="UP001163835"/>
    </source>
</evidence>
<gene>
    <name evidence="1" type="ORF">F5876DRAFT_11037</name>
</gene>
<comment type="caution">
    <text evidence="1">The sequence shown here is derived from an EMBL/GenBank/DDBJ whole genome shotgun (WGS) entry which is preliminary data.</text>
</comment>
<evidence type="ECO:0000313" key="1">
    <source>
        <dbReference type="EMBL" id="KAJ3804651.1"/>
    </source>
</evidence>
<accession>A0ACC1TJR6</accession>
<reference evidence="1" key="1">
    <citation type="submission" date="2022-09" db="EMBL/GenBank/DDBJ databases">
        <title>A Global Phylogenomic Analysis of the Shiitake Genus Lentinula.</title>
        <authorList>
            <consortium name="DOE Joint Genome Institute"/>
            <person name="Sierra-Patev S."/>
            <person name="Min B."/>
            <person name="Naranjo-Ortiz M."/>
            <person name="Looney B."/>
            <person name="Konkel Z."/>
            <person name="Slot J.C."/>
            <person name="Sakamoto Y."/>
            <person name="Steenwyk J.L."/>
            <person name="Rokas A."/>
            <person name="Carro J."/>
            <person name="Camarero S."/>
            <person name="Ferreira P."/>
            <person name="Molpeceres G."/>
            <person name="Ruiz-Duenas F.J."/>
            <person name="Serrano A."/>
            <person name="Henrissat B."/>
            <person name="Drula E."/>
            <person name="Hughes K.W."/>
            <person name="Mata J.L."/>
            <person name="Ishikawa N.K."/>
            <person name="Vargas-Isla R."/>
            <person name="Ushijima S."/>
            <person name="Smith C.A."/>
            <person name="Ahrendt S."/>
            <person name="Andreopoulos W."/>
            <person name="He G."/>
            <person name="Labutti K."/>
            <person name="Lipzen A."/>
            <person name="Ng V."/>
            <person name="Riley R."/>
            <person name="Sandor L."/>
            <person name="Barry K."/>
            <person name="Martinez A.T."/>
            <person name="Xiao Y."/>
            <person name="Gibbons J.G."/>
            <person name="Terashima K."/>
            <person name="Grigoriev I.V."/>
            <person name="Hibbett D.S."/>
        </authorList>
    </citation>
    <scope>NUCLEOTIDE SEQUENCE</scope>
    <source>
        <strain evidence="1">TMI1499</strain>
    </source>
</reference>
<dbReference type="EMBL" id="MU795871">
    <property type="protein sequence ID" value="KAJ3804651.1"/>
    <property type="molecule type" value="Genomic_DNA"/>
</dbReference>
<keyword evidence="2" id="KW-1185">Reference proteome</keyword>
<protein>
    <submittedName>
        <fullName evidence="1">Uncharacterized protein</fullName>
    </submittedName>
</protein>
<name>A0ACC1TJR6_9AGAR</name>
<sequence length="186" mass="21199">QRKALNDIPESITTVEKALNLDIPKLLHAGKPIKTYHAYSFYDWFGRFIAHPGIEQYGDQFCDKVTLAQGIPETKRNTEDGSFFHTFEGNNGKPFIAGRGEEGRWLFLLHADFFNVEGNRIREKTNSTGITSLACLNLPPTMRNDSAWIFVPGLIEGKTEPDAKNLEHRHYWRLLITELSEGYSRG</sequence>
<feature type="non-terminal residue" evidence="1">
    <location>
        <position position="1"/>
    </location>
</feature>
<feature type="non-terminal residue" evidence="1">
    <location>
        <position position="186"/>
    </location>
</feature>
<organism evidence="1 2">
    <name type="scientific">Lentinula aff. lateritia</name>
    <dbReference type="NCBI Taxonomy" id="2804960"/>
    <lineage>
        <taxon>Eukaryota</taxon>
        <taxon>Fungi</taxon>
        <taxon>Dikarya</taxon>
        <taxon>Basidiomycota</taxon>
        <taxon>Agaricomycotina</taxon>
        <taxon>Agaricomycetes</taxon>
        <taxon>Agaricomycetidae</taxon>
        <taxon>Agaricales</taxon>
        <taxon>Marasmiineae</taxon>
        <taxon>Omphalotaceae</taxon>
        <taxon>Lentinula</taxon>
    </lineage>
</organism>
<proteinExistence type="predicted"/>
<dbReference type="Proteomes" id="UP001163835">
    <property type="component" value="Unassembled WGS sequence"/>
</dbReference>